<dbReference type="Proteomes" id="UP000887575">
    <property type="component" value="Unassembled WGS sequence"/>
</dbReference>
<organism evidence="1 2">
    <name type="scientific">Mesorhabditis belari</name>
    <dbReference type="NCBI Taxonomy" id="2138241"/>
    <lineage>
        <taxon>Eukaryota</taxon>
        <taxon>Metazoa</taxon>
        <taxon>Ecdysozoa</taxon>
        <taxon>Nematoda</taxon>
        <taxon>Chromadorea</taxon>
        <taxon>Rhabditida</taxon>
        <taxon>Rhabditina</taxon>
        <taxon>Rhabditomorpha</taxon>
        <taxon>Rhabditoidea</taxon>
        <taxon>Rhabditidae</taxon>
        <taxon>Mesorhabditinae</taxon>
        <taxon>Mesorhabditis</taxon>
    </lineage>
</organism>
<accession>A0AAF3EST0</accession>
<evidence type="ECO:0000313" key="1">
    <source>
        <dbReference type="Proteomes" id="UP000887575"/>
    </source>
</evidence>
<sequence length="695" mass="77035">MNNDHHLNDYNFQSTVTVTSDEETWVQINGLFPNYSNTSFTLISHTLYFDQTDVKQNGGQGLRLQVPIVIRLGKNSTKDFYLSFAIIPGENETALAGFDDYNLNLFDEKNSSLSPYYLMSSLVSNSTSTMLTIINQKYSKEDCHEFVMQSVQIDPKCILYMYAGASPTTNSEIDAVSDSTNYVFPILSGPYYTFLLKPQCSTSFYLLDRPKGSTAISPSDKMRGSVVSCEFPGTTFSRKEPVKPFQQVINGTGLSTYPITASAYDVYPGDSGSLSFQILEQNAIVASMNVTNNTRATTPINGVGHVLSINYTPKGIGNQGFLMKWLYEAPTTEYFSIDNDPLILRSRFQDTRAKQILASGLNIQVNVKILSLNSEVYFSDATQRYSLSDLAKSPRIFQNYVHISENPPTNQLMRPYIREAVPSEFLAAFTSFANGSYPPALADYTLINVLENVTTTIVVPAKNNTQAVTISQFSNQLMFFGNVNKSAGSSVTLYVSGIPQTVNKMRIYSFDDSNVQGFVRSLLMSPAATLIVPPNCYFSADITRLGDDMDTKLKDGSNGFVMTPNYPGNYDNYLPFMTGKFVKATLSSDTSVQTSQPKFTVTVPYVQPGLFAGVTGNLSISVTDNKNAVDTLKIDQEIWNKTWTGNGYKMEILWLPVTGQNSFLLNYRMDLNPEKSSTASPGIFSIFALILAQYL</sequence>
<evidence type="ECO:0000313" key="2">
    <source>
        <dbReference type="WBParaSite" id="MBELARI_LOCUS17193"/>
    </source>
</evidence>
<keyword evidence="1" id="KW-1185">Reference proteome</keyword>
<protein>
    <submittedName>
        <fullName evidence="2">Uncharacterized protein</fullName>
    </submittedName>
</protein>
<dbReference type="WBParaSite" id="MBELARI_LOCUS17193">
    <property type="protein sequence ID" value="MBELARI_LOCUS17193"/>
    <property type="gene ID" value="MBELARI_LOCUS17193"/>
</dbReference>
<reference evidence="2" key="1">
    <citation type="submission" date="2024-02" db="UniProtKB">
        <authorList>
            <consortium name="WormBaseParasite"/>
        </authorList>
    </citation>
    <scope>IDENTIFICATION</scope>
</reference>
<name>A0AAF3EST0_9BILA</name>
<proteinExistence type="predicted"/>
<dbReference type="AlphaFoldDB" id="A0AAF3EST0"/>